<gene>
    <name evidence="2" type="ORF">VNO77_23541</name>
</gene>
<proteinExistence type="predicted"/>
<accession>A0AAN9L7Z6</accession>
<evidence type="ECO:0000313" key="3">
    <source>
        <dbReference type="Proteomes" id="UP001367508"/>
    </source>
</evidence>
<reference evidence="2 3" key="1">
    <citation type="submission" date="2024-01" db="EMBL/GenBank/DDBJ databases">
        <title>The genomes of 5 underutilized Papilionoideae crops provide insights into root nodulation and disease resistanc.</title>
        <authorList>
            <person name="Jiang F."/>
        </authorList>
    </citation>
    <scope>NUCLEOTIDE SEQUENCE [LARGE SCALE GENOMIC DNA]</scope>
    <source>
        <strain evidence="2">LVBAO_FW01</strain>
        <tissue evidence="2">Leaves</tissue>
    </source>
</reference>
<name>A0AAN9L7Z6_CANGL</name>
<protein>
    <submittedName>
        <fullName evidence="2">Uncharacterized protein</fullName>
    </submittedName>
</protein>
<dbReference type="Proteomes" id="UP001367508">
    <property type="component" value="Unassembled WGS sequence"/>
</dbReference>
<comment type="caution">
    <text evidence="2">The sequence shown here is derived from an EMBL/GenBank/DDBJ whole genome shotgun (WGS) entry which is preliminary data.</text>
</comment>
<evidence type="ECO:0000256" key="1">
    <source>
        <dbReference type="SAM" id="MobiDB-lite"/>
    </source>
</evidence>
<dbReference type="EMBL" id="JAYMYQ010000005">
    <property type="protein sequence ID" value="KAK7329379.1"/>
    <property type="molecule type" value="Genomic_DNA"/>
</dbReference>
<organism evidence="2 3">
    <name type="scientific">Canavalia gladiata</name>
    <name type="common">Sword bean</name>
    <name type="synonym">Dolichos gladiatus</name>
    <dbReference type="NCBI Taxonomy" id="3824"/>
    <lineage>
        <taxon>Eukaryota</taxon>
        <taxon>Viridiplantae</taxon>
        <taxon>Streptophyta</taxon>
        <taxon>Embryophyta</taxon>
        <taxon>Tracheophyta</taxon>
        <taxon>Spermatophyta</taxon>
        <taxon>Magnoliopsida</taxon>
        <taxon>eudicotyledons</taxon>
        <taxon>Gunneridae</taxon>
        <taxon>Pentapetalae</taxon>
        <taxon>rosids</taxon>
        <taxon>fabids</taxon>
        <taxon>Fabales</taxon>
        <taxon>Fabaceae</taxon>
        <taxon>Papilionoideae</taxon>
        <taxon>50 kb inversion clade</taxon>
        <taxon>NPAAA clade</taxon>
        <taxon>indigoferoid/millettioid clade</taxon>
        <taxon>Phaseoleae</taxon>
        <taxon>Canavalia</taxon>
    </lineage>
</organism>
<feature type="region of interest" description="Disordered" evidence="1">
    <location>
        <begin position="80"/>
        <end position="106"/>
    </location>
</feature>
<dbReference type="AlphaFoldDB" id="A0AAN9L7Z6"/>
<keyword evidence="3" id="KW-1185">Reference proteome</keyword>
<feature type="region of interest" description="Disordered" evidence="1">
    <location>
        <begin position="19"/>
        <end position="52"/>
    </location>
</feature>
<sequence>MWEEDDELLEQLEMVMGSPKHAHPTQPFTGPARHPRSIFPLGKHPNTPPPLQPFSILNNTNTPSRVFNDDSEYDLRAIPGIAPYPPQQNNNETEIGNKRFKHSLIE</sequence>
<evidence type="ECO:0000313" key="2">
    <source>
        <dbReference type="EMBL" id="KAK7329379.1"/>
    </source>
</evidence>